<dbReference type="AlphaFoldDB" id="A0A8S0U7U7"/>
<dbReference type="PANTHER" id="PTHR48011">
    <property type="entry name" value="CCR4-NOT TRANSCRIPTIONAL COMPLEX SUBUNIT CAF120-RELATED"/>
    <property type="match status" value="1"/>
</dbReference>
<dbReference type="GO" id="GO:0004672">
    <property type="term" value="F:protein kinase activity"/>
    <property type="evidence" value="ECO:0007669"/>
    <property type="project" value="InterPro"/>
</dbReference>
<dbReference type="OrthoDB" id="912997at2759"/>
<dbReference type="InterPro" id="IPR052751">
    <property type="entry name" value="Plant_MAPKKK"/>
</dbReference>
<accession>A0A8S0U7U7</accession>
<dbReference type="SUPFAM" id="SSF56112">
    <property type="entry name" value="Protein kinase-like (PK-like)"/>
    <property type="match status" value="1"/>
</dbReference>
<keyword evidence="2" id="KW-0808">Transferase</keyword>
<dbReference type="SMART" id="SM00220">
    <property type="entry name" value="S_TKc"/>
    <property type="match status" value="1"/>
</dbReference>
<dbReference type="EMBL" id="CACTIH010007448">
    <property type="protein sequence ID" value="CAA3013666.1"/>
    <property type="molecule type" value="Genomic_DNA"/>
</dbReference>
<feature type="domain" description="Protein kinase" evidence="1">
    <location>
        <begin position="1"/>
        <end position="190"/>
    </location>
</feature>
<comment type="caution">
    <text evidence="2">The sequence shown here is derived from an EMBL/GenBank/DDBJ whole genome shotgun (WGS) entry which is preliminary data.</text>
</comment>
<dbReference type="Gene3D" id="1.10.510.10">
    <property type="entry name" value="Transferase(Phosphotransferase) domain 1"/>
    <property type="match status" value="1"/>
</dbReference>
<protein>
    <submittedName>
        <fullName evidence="2">Mitogen-activated kinase kinase kinase YODA-like</fullName>
    </submittedName>
</protein>
<keyword evidence="3" id="KW-1185">Reference proteome</keyword>
<evidence type="ECO:0000313" key="3">
    <source>
        <dbReference type="Proteomes" id="UP000594638"/>
    </source>
</evidence>
<evidence type="ECO:0000259" key="1">
    <source>
        <dbReference type="PROSITE" id="PS50011"/>
    </source>
</evidence>
<dbReference type="GO" id="GO:0005524">
    <property type="term" value="F:ATP binding"/>
    <property type="evidence" value="ECO:0007669"/>
    <property type="project" value="InterPro"/>
</dbReference>
<evidence type="ECO:0000313" key="2">
    <source>
        <dbReference type="EMBL" id="CAA3013666.1"/>
    </source>
</evidence>
<reference evidence="2 3" key="1">
    <citation type="submission" date="2019-12" db="EMBL/GenBank/DDBJ databases">
        <authorList>
            <person name="Alioto T."/>
            <person name="Alioto T."/>
            <person name="Gomez Garrido J."/>
        </authorList>
    </citation>
    <scope>NUCLEOTIDE SEQUENCE [LARGE SCALE GENOMIC DNA]</scope>
</reference>
<gene>
    <name evidence="2" type="ORF">OLEA9_A040959</name>
</gene>
<sequence length="265" mass="29981">MGSGLSCSLILEINGLGHSGRGLLEIENWVAQILLVDAIGLEEGDDFSADCKRAAVGEVVGSILDKWGKNRRFWLAKRAQGNKKRKLEPYWKGTPRYLAPEAIVDNVQQFPSDIWAFGCIVLEMLTGKPPWDGEKESNVEDILSKIKEGYKLPKFSSEIPKEARDFVKGCFVKKPMFRLTAKMLLNHTFLEGLDDNEDEAEEIEEVEDLSDIESIVLVYESEDELNSSLFQDYCSFDSGEDFFDYLSEEDVEDELVSHFDEGKSK</sequence>
<dbReference type="Gramene" id="OE9A040959T1">
    <property type="protein sequence ID" value="OE9A040959C1"/>
    <property type="gene ID" value="OE9A040959"/>
</dbReference>
<proteinExistence type="predicted"/>
<name>A0A8S0U7U7_OLEEU</name>
<keyword evidence="2" id="KW-0418">Kinase</keyword>
<dbReference type="Pfam" id="PF00069">
    <property type="entry name" value="Pkinase"/>
    <property type="match status" value="1"/>
</dbReference>
<organism evidence="2 3">
    <name type="scientific">Olea europaea subsp. europaea</name>
    <dbReference type="NCBI Taxonomy" id="158383"/>
    <lineage>
        <taxon>Eukaryota</taxon>
        <taxon>Viridiplantae</taxon>
        <taxon>Streptophyta</taxon>
        <taxon>Embryophyta</taxon>
        <taxon>Tracheophyta</taxon>
        <taxon>Spermatophyta</taxon>
        <taxon>Magnoliopsida</taxon>
        <taxon>eudicotyledons</taxon>
        <taxon>Gunneridae</taxon>
        <taxon>Pentapetalae</taxon>
        <taxon>asterids</taxon>
        <taxon>lamiids</taxon>
        <taxon>Lamiales</taxon>
        <taxon>Oleaceae</taxon>
        <taxon>Oleeae</taxon>
        <taxon>Olea</taxon>
    </lineage>
</organism>
<dbReference type="Proteomes" id="UP000594638">
    <property type="component" value="Unassembled WGS sequence"/>
</dbReference>
<dbReference type="PANTHER" id="PTHR48011:SF56">
    <property type="entry name" value="PROTEIN KINASE DOMAIN-CONTAINING PROTEIN"/>
    <property type="match status" value="1"/>
</dbReference>
<dbReference type="InterPro" id="IPR011009">
    <property type="entry name" value="Kinase-like_dom_sf"/>
</dbReference>
<dbReference type="PROSITE" id="PS50011">
    <property type="entry name" value="PROTEIN_KINASE_DOM"/>
    <property type="match status" value="1"/>
</dbReference>
<dbReference type="InterPro" id="IPR000719">
    <property type="entry name" value="Prot_kinase_dom"/>
</dbReference>
<dbReference type="GO" id="GO:0007165">
    <property type="term" value="P:signal transduction"/>
    <property type="evidence" value="ECO:0007669"/>
    <property type="project" value="TreeGrafter"/>
</dbReference>